<evidence type="ECO:0000313" key="3">
    <source>
        <dbReference type="Proteomes" id="UP000220251"/>
    </source>
</evidence>
<gene>
    <name evidence="2" type="ORF">ELAC_1216</name>
</gene>
<sequence>MFSVDELKGRNGLQGADEQLPPDNEREILIGPAATVASRTFKGRPGGEVQTLRKITARTLANERSLAAILISRSEIQGLEPHEKEMLERHKSEFQKALLEAWGYFDTWKDRISMQSAEIDLVRNCVVAEPLPVLLICQLIKESCPALYYYASDKDGAELCRLISSLLLHRRITEEEFAAIKGISVVLPAHEDSRSEPWVLKSAKNLQSDLEQTVAVAIEQFIHDYLEEGSVTVKFHETSLSGACYSERYETLDSFLSKIGEQVSLMLQEKEKGFFLNLQNIYPFDPELIQNDLTAKIHDKMKLDGSAIEAATSLFGHSYDQAAFIAAKIAWLILSCLSRQPSQKRVNAFGAWLEERLLKKGERASIVVKRVEAVLQSGLNGMMTRVESALVIEGKNCSYELSLRSDFREDILLLPSGAETSLNDSDVYPSSHIVVVPLSCHLLQSLDRVAAPFAENEIIGRLGKMAGFLKWLSLVNAENQLSAGELLQQFYNLSDTQNELSKRSDRDSEALFVVEATHIVREGIAAFGKFREVIGNLQGGFSSSRALFRDLEIFFERSVAGLLLIKEKMLEIGWKGNPEGWFCLIDLLDGKLRGLVQRKKSPIVLSVPKKIRSYSELAWDVIYQSERAEDIDWKCQRYLELLRQLKNKCQLLGLHDKSGFFAKDSLSIQTRSITRQQLDALRTSFSETFLLGLRSKLTDDQIFAKGEISPYLKVAETLMTEMNLDQPALAMLDKFVSWGAALLGQEGTNLPKGTSASMVEGYEEIWKCLNAVPVGAKRPPIHQLASSARGRWNVDFDPIRQGNLPQLLGKLQFKVDGVDVAVKALAFGSPTIEGAFSYAVLNPEFQACMAIYQATGKSHLFVLNQNQIPAWRILGEVETDRIDAINSFAEQKVPDALYVLVLSKNSPFYYQTGEFAGMCSAALFKDAFVKQLFDLPKTVTGNSFSANLLKKVPDVRERTIEMIEAVHQYLFMGEGLLEKEERILFIDTVQSMLTLLLIMELGVVSFNISCKDAIDRAIVSYALLLALVALVSGKNQDREFRRKFFMVVFARALMVRKRPIFFDRLERILSGVRGFEKKAEHLAQVFEVIFKGCSVRFEDSL</sequence>
<proteinExistence type="predicted"/>
<dbReference type="RefSeq" id="WP_098038413.1">
    <property type="nucleotide sequence ID" value="NZ_CWGJ01000012.1"/>
</dbReference>
<dbReference type="Proteomes" id="UP000220251">
    <property type="component" value="Unassembled WGS sequence"/>
</dbReference>
<protein>
    <submittedName>
        <fullName evidence="2">Uncharacterized protein</fullName>
    </submittedName>
</protein>
<accession>A0A0H5DPY6</accession>
<dbReference type="AlphaFoldDB" id="A0A0H5DPY6"/>
<feature type="region of interest" description="Disordered" evidence="1">
    <location>
        <begin position="1"/>
        <end position="25"/>
    </location>
</feature>
<reference evidence="3" key="1">
    <citation type="submission" date="2015-06" db="EMBL/GenBank/DDBJ databases">
        <authorList>
            <person name="Bertelli C."/>
        </authorList>
    </citation>
    <scope>NUCLEOTIDE SEQUENCE [LARGE SCALE GENOMIC DNA]</scope>
    <source>
        <strain evidence="3">CRIB-30</strain>
    </source>
</reference>
<dbReference type="EMBL" id="CWGJ01000012">
    <property type="protein sequence ID" value="CRX38557.1"/>
    <property type="molecule type" value="Genomic_DNA"/>
</dbReference>
<dbReference type="OrthoDB" id="18776at2"/>
<name>A0A0H5DPY6_9BACT</name>
<evidence type="ECO:0000313" key="2">
    <source>
        <dbReference type="EMBL" id="CRX38557.1"/>
    </source>
</evidence>
<evidence type="ECO:0000256" key="1">
    <source>
        <dbReference type="SAM" id="MobiDB-lite"/>
    </source>
</evidence>
<keyword evidence="3" id="KW-1185">Reference proteome</keyword>
<organism evidence="2 3">
    <name type="scientific">Estrella lausannensis</name>
    <dbReference type="NCBI Taxonomy" id="483423"/>
    <lineage>
        <taxon>Bacteria</taxon>
        <taxon>Pseudomonadati</taxon>
        <taxon>Chlamydiota</taxon>
        <taxon>Chlamydiia</taxon>
        <taxon>Parachlamydiales</taxon>
        <taxon>Candidatus Criblamydiaceae</taxon>
        <taxon>Estrella</taxon>
    </lineage>
</organism>